<reference evidence="1" key="1">
    <citation type="submission" date="2020-03" db="EMBL/GenBank/DDBJ databases">
        <title>Spirochaetal bacteria isolated from arthropods constitute a novel genus Entomospira genus novum within the order Spirochaetales.</title>
        <authorList>
            <person name="Grana-Miraglia L."/>
            <person name="Sikutova S."/>
            <person name="Fingerle V."/>
            <person name="Sing A."/>
            <person name="Castillo-Ramirez S."/>
            <person name="Margos G."/>
            <person name="Rudolf I."/>
        </authorList>
    </citation>
    <scope>NUCLEOTIDE SEQUENCE</scope>
    <source>
        <strain evidence="1">BR208</strain>
    </source>
</reference>
<evidence type="ECO:0000313" key="1">
    <source>
        <dbReference type="EMBL" id="NIZ46658.1"/>
    </source>
</evidence>
<name>A0A968GC13_9SPIO</name>
<accession>A0A968GC13</accession>
<keyword evidence="2" id="KW-1185">Reference proteome</keyword>
<gene>
    <name evidence="1" type="ORF">HCT46_01780</name>
</gene>
<dbReference type="RefSeq" id="WP_167703112.1">
    <property type="nucleotide sequence ID" value="NZ_CP118168.1"/>
</dbReference>
<dbReference type="EMBL" id="JAATLK010000001">
    <property type="protein sequence ID" value="NIZ46658.1"/>
    <property type="molecule type" value="Genomic_DNA"/>
</dbReference>
<evidence type="ECO:0008006" key="3">
    <source>
        <dbReference type="Google" id="ProtNLM"/>
    </source>
</evidence>
<protein>
    <recommendedName>
        <fullName evidence="3">Peptidase S9 prolyl oligopeptidase catalytic domain-containing protein</fullName>
    </recommendedName>
</protein>
<proteinExistence type="predicted"/>
<organism evidence="1 2">
    <name type="scientific">Entomospira nematocerorum</name>
    <dbReference type="NCBI Taxonomy" id="2719987"/>
    <lineage>
        <taxon>Bacteria</taxon>
        <taxon>Pseudomonadati</taxon>
        <taxon>Spirochaetota</taxon>
        <taxon>Spirochaetia</taxon>
        <taxon>Spirochaetales</taxon>
        <taxon>Spirochaetaceae</taxon>
        <taxon>Entomospira</taxon>
    </lineage>
</organism>
<dbReference type="AlphaFoldDB" id="A0A968GC13"/>
<dbReference type="InterPro" id="IPR029058">
    <property type="entry name" value="AB_hydrolase_fold"/>
</dbReference>
<dbReference type="Proteomes" id="UP000752013">
    <property type="component" value="Unassembled WGS sequence"/>
</dbReference>
<comment type="caution">
    <text evidence="1">The sequence shown here is derived from an EMBL/GenBank/DDBJ whole genome shotgun (WGS) entry which is preliminary data.</text>
</comment>
<sequence length="350" mass="39705">MRKNNIAIIIILTLMSLSSISAQLRYNYHPYSFQSLQTYPFKQSAITLHSVIEDTPEYTSYIASFTTMNRSMSLYFAIPKLPAGKKLDSIMIMLRDFHQHYSYTTGKAVESIAKEYLRSGIAIIAPDFFGFADSSEPPLGTANSAEAYLIMPINTAELYLSLASNFTIHYSTIAERYHPIPSALTFNHIALWGHGDGGLTALHTLAILQEPIPTILWAPVTIDFANAWAFSRAQYSAIASKNAKQFVTEFEQNYRMTHYNIKENLHYIAPKTPIFLHHGENDTNTPVLWSQSLVNAMNMENSKRKLKGINPILFQYNMHPRADHQLQPLQTQIILHDIAWLRQAFVNSLA</sequence>
<evidence type="ECO:0000313" key="2">
    <source>
        <dbReference type="Proteomes" id="UP000752013"/>
    </source>
</evidence>
<dbReference type="SUPFAM" id="SSF53474">
    <property type="entry name" value="alpha/beta-Hydrolases"/>
    <property type="match status" value="1"/>
</dbReference>
<dbReference type="Gene3D" id="3.40.50.1820">
    <property type="entry name" value="alpha/beta hydrolase"/>
    <property type="match status" value="1"/>
</dbReference>